<evidence type="ECO:0000313" key="1">
    <source>
        <dbReference type="EMBL" id="CAG9793037.1"/>
    </source>
</evidence>
<keyword evidence="2" id="KW-1185">Reference proteome</keyword>
<dbReference type="EMBL" id="OU893336">
    <property type="protein sequence ID" value="CAG9793037.1"/>
    <property type="molecule type" value="Genomic_DNA"/>
</dbReference>
<protein>
    <submittedName>
        <fullName evidence="1">Uncharacterized protein</fullName>
    </submittedName>
</protein>
<sequence length="100" mass="11855">MKYAYISFLYSLFIVINRVNKMFESKDTDHTKLCEELTNLIDMLFCEVTLPTNKVNIFNKNIRDILDQKCYLGFRFEKQIIEMREKGLLMQTKKLCGISA</sequence>
<dbReference type="Proteomes" id="UP001153714">
    <property type="component" value="Chromosome 5"/>
</dbReference>
<gene>
    <name evidence="1" type="ORF">DIATSA_LOCUS10511</name>
</gene>
<dbReference type="AlphaFoldDB" id="A0A9N9RAU7"/>
<reference evidence="1" key="2">
    <citation type="submission" date="2022-10" db="EMBL/GenBank/DDBJ databases">
        <authorList>
            <consortium name="ENA_rothamsted_submissions"/>
            <consortium name="culmorum"/>
            <person name="King R."/>
        </authorList>
    </citation>
    <scope>NUCLEOTIDE SEQUENCE</scope>
</reference>
<accession>A0A9N9RAU7</accession>
<organism evidence="1 2">
    <name type="scientific">Diatraea saccharalis</name>
    <name type="common">sugarcane borer</name>
    <dbReference type="NCBI Taxonomy" id="40085"/>
    <lineage>
        <taxon>Eukaryota</taxon>
        <taxon>Metazoa</taxon>
        <taxon>Ecdysozoa</taxon>
        <taxon>Arthropoda</taxon>
        <taxon>Hexapoda</taxon>
        <taxon>Insecta</taxon>
        <taxon>Pterygota</taxon>
        <taxon>Neoptera</taxon>
        <taxon>Endopterygota</taxon>
        <taxon>Lepidoptera</taxon>
        <taxon>Glossata</taxon>
        <taxon>Ditrysia</taxon>
        <taxon>Pyraloidea</taxon>
        <taxon>Crambidae</taxon>
        <taxon>Crambinae</taxon>
        <taxon>Diatraea</taxon>
    </lineage>
</organism>
<name>A0A9N9RAU7_9NEOP</name>
<reference evidence="1" key="1">
    <citation type="submission" date="2021-12" db="EMBL/GenBank/DDBJ databases">
        <authorList>
            <person name="King R."/>
        </authorList>
    </citation>
    <scope>NUCLEOTIDE SEQUENCE</scope>
</reference>
<dbReference type="OrthoDB" id="10023262at2759"/>
<evidence type="ECO:0000313" key="2">
    <source>
        <dbReference type="Proteomes" id="UP001153714"/>
    </source>
</evidence>
<proteinExistence type="predicted"/>